<evidence type="ECO:0000313" key="4">
    <source>
        <dbReference type="EMBL" id="MBB5937811.1"/>
    </source>
</evidence>
<dbReference type="EMBL" id="JACHJL010000013">
    <property type="protein sequence ID" value="MBB5937811.1"/>
    <property type="molecule type" value="Genomic_DNA"/>
</dbReference>
<comment type="caution">
    <text evidence="4">The sequence shown here is derived from an EMBL/GenBank/DDBJ whole genome shotgun (WGS) entry which is preliminary data.</text>
</comment>
<dbReference type="PANTHER" id="PTHR30319:SF1">
    <property type="entry name" value="TRANSCRIPTIONAL REPRESSOR PAAX"/>
    <property type="match status" value="1"/>
</dbReference>
<feature type="compositionally biased region" description="Low complexity" evidence="1">
    <location>
        <begin position="28"/>
        <end position="37"/>
    </location>
</feature>
<dbReference type="InterPro" id="IPR036388">
    <property type="entry name" value="WH-like_DNA-bd_sf"/>
</dbReference>
<dbReference type="Proteomes" id="UP000588098">
    <property type="component" value="Unassembled WGS sequence"/>
</dbReference>
<accession>A0A7W9QCL8</accession>
<feature type="domain" description="Transcriptional repressor PaaX-like C-terminal" evidence="3">
    <location>
        <begin position="246"/>
        <end position="283"/>
    </location>
</feature>
<dbReference type="InterPro" id="IPR013225">
    <property type="entry name" value="PaaX_C"/>
</dbReference>
<name>A0A7W9QCL8_9ACTN</name>
<evidence type="ECO:0000259" key="3">
    <source>
        <dbReference type="Pfam" id="PF08223"/>
    </source>
</evidence>
<protein>
    <submittedName>
        <fullName evidence="4">Phenylacetic acid degradation operon negative regulatory protein</fullName>
    </submittedName>
</protein>
<proteinExistence type="predicted"/>
<dbReference type="Gene3D" id="3.30.70.2650">
    <property type="match status" value="1"/>
</dbReference>
<evidence type="ECO:0000256" key="1">
    <source>
        <dbReference type="SAM" id="MobiDB-lite"/>
    </source>
</evidence>
<dbReference type="Pfam" id="PF08223">
    <property type="entry name" value="PaaX_C"/>
    <property type="match status" value="1"/>
</dbReference>
<keyword evidence="5" id="KW-1185">Reference proteome</keyword>
<evidence type="ECO:0000313" key="5">
    <source>
        <dbReference type="Proteomes" id="UP000588098"/>
    </source>
</evidence>
<dbReference type="GO" id="GO:0006351">
    <property type="term" value="P:DNA-templated transcription"/>
    <property type="evidence" value="ECO:0007669"/>
    <property type="project" value="TreeGrafter"/>
</dbReference>
<sequence>MGEGMGSVDGTAAGRADGGGADGRRPGARMGAAGAGTVAAGDAGDAGDAGVPTLRPLTARSVVLSTLLGHHPAELPARALVRAGELFGTADGTVRVALTRMVAAGDLEQRDGAYRLSARLLARQARQDDSRSPQLRDWAGQWEIALVTGERRRPAAERAALRQAMGTLRLAELREGSWLRPANLERPRPPAAAEQCAWLIGTPEGDPAQLVASLWDLETWSRHARWLLSALDAADELAGRFTVAAAILRHLLADPVLPGPLLPADWPGEALRRSYGGFDEEFRAAILGHAD</sequence>
<dbReference type="Gene3D" id="1.10.10.10">
    <property type="entry name" value="Winged helix-like DNA-binding domain superfamily/Winged helix DNA-binding domain"/>
    <property type="match status" value="1"/>
</dbReference>
<dbReference type="AlphaFoldDB" id="A0A7W9QCL8"/>
<reference evidence="4 5" key="1">
    <citation type="submission" date="2020-08" db="EMBL/GenBank/DDBJ databases">
        <title>Genomic Encyclopedia of Type Strains, Phase III (KMG-III): the genomes of soil and plant-associated and newly described type strains.</title>
        <authorList>
            <person name="Whitman W."/>
        </authorList>
    </citation>
    <scope>NUCLEOTIDE SEQUENCE [LARGE SCALE GENOMIC DNA]</scope>
    <source>
        <strain evidence="4 5">CECT 8305</strain>
    </source>
</reference>
<organism evidence="4 5">
    <name type="scientific">Streptomyces zagrosensis</name>
    <dbReference type="NCBI Taxonomy" id="1042984"/>
    <lineage>
        <taxon>Bacteria</taxon>
        <taxon>Bacillati</taxon>
        <taxon>Actinomycetota</taxon>
        <taxon>Actinomycetes</taxon>
        <taxon>Kitasatosporales</taxon>
        <taxon>Streptomycetaceae</taxon>
        <taxon>Streptomyces</taxon>
    </lineage>
</organism>
<feature type="domain" description="Transcriptional repressor PaaX-like N-terminal" evidence="2">
    <location>
        <begin position="59"/>
        <end position="119"/>
    </location>
</feature>
<evidence type="ECO:0000259" key="2">
    <source>
        <dbReference type="Pfam" id="PF07848"/>
    </source>
</evidence>
<feature type="region of interest" description="Disordered" evidence="1">
    <location>
        <begin position="1"/>
        <end position="37"/>
    </location>
</feature>
<dbReference type="InterPro" id="IPR012906">
    <property type="entry name" value="PaaX-like_N"/>
</dbReference>
<dbReference type="Pfam" id="PF07848">
    <property type="entry name" value="PaaX"/>
    <property type="match status" value="1"/>
</dbReference>
<dbReference type="PANTHER" id="PTHR30319">
    <property type="entry name" value="PHENYLACETIC ACID REGULATOR-RELATED TRANSCRIPTIONAL REPRESSOR"/>
    <property type="match status" value="1"/>
</dbReference>
<dbReference type="Gene3D" id="1.20.58.1460">
    <property type="match status" value="1"/>
</dbReference>
<gene>
    <name evidence="4" type="ORF">FHS42_004895</name>
</gene>